<dbReference type="RefSeq" id="WP_133872828.1">
    <property type="nucleotide sequence ID" value="NZ_BOMD01000022.1"/>
</dbReference>
<accession>A0A4R6JPH5</accession>
<dbReference type="SUPFAM" id="SSF52129">
    <property type="entry name" value="Caspase-like"/>
    <property type="match status" value="1"/>
</dbReference>
<proteinExistence type="predicted"/>
<comment type="caution">
    <text evidence="2">The sequence shown here is derived from an EMBL/GenBank/DDBJ whole genome shotgun (WGS) entry which is preliminary data.</text>
</comment>
<dbReference type="AlphaFoldDB" id="A0A4R6JPH5"/>
<dbReference type="NCBIfam" id="NF047832">
    <property type="entry name" value="caspase_w_EACC1"/>
    <property type="match status" value="1"/>
</dbReference>
<dbReference type="GO" id="GO:0006508">
    <property type="term" value="P:proteolysis"/>
    <property type="evidence" value="ECO:0007669"/>
    <property type="project" value="InterPro"/>
</dbReference>
<keyword evidence="3" id="KW-1185">Reference proteome</keyword>
<dbReference type="InterPro" id="IPR011600">
    <property type="entry name" value="Pept_C14_caspase"/>
</dbReference>
<protein>
    <submittedName>
        <fullName evidence="2">Putative transcriptional regulator</fullName>
    </submittedName>
</protein>
<dbReference type="InterPro" id="IPR003774">
    <property type="entry name" value="AlgH-like"/>
</dbReference>
<gene>
    <name evidence="2" type="ORF">C8E87_1983</name>
</gene>
<dbReference type="Pfam" id="PF02622">
    <property type="entry name" value="DUF179"/>
    <property type="match status" value="1"/>
</dbReference>
<dbReference type="Pfam" id="PF00656">
    <property type="entry name" value="Peptidase_C14"/>
    <property type="match status" value="1"/>
</dbReference>
<evidence type="ECO:0000313" key="2">
    <source>
        <dbReference type="EMBL" id="TDO38330.1"/>
    </source>
</evidence>
<evidence type="ECO:0000313" key="3">
    <source>
        <dbReference type="Proteomes" id="UP000294901"/>
    </source>
</evidence>
<name>A0A4R6JPH5_9ACTN</name>
<dbReference type="EMBL" id="SNWR01000001">
    <property type="protein sequence ID" value="TDO38330.1"/>
    <property type="molecule type" value="Genomic_DNA"/>
</dbReference>
<dbReference type="Gene3D" id="3.40.50.1460">
    <property type="match status" value="1"/>
</dbReference>
<dbReference type="SUPFAM" id="SSF143456">
    <property type="entry name" value="VC0467-like"/>
    <property type="match status" value="1"/>
</dbReference>
<dbReference type="InterPro" id="IPR029030">
    <property type="entry name" value="Caspase-like_dom_sf"/>
</dbReference>
<dbReference type="OrthoDB" id="4464809at2"/>
<organism evidence="2 3">
    <name type="scientific">Paractinoplanes brasiliensis</name>
    <dbReference type="NCBI Taxonomy" id="52695"/>
    <lineage>
        <taxon>Bacteria</taxon>
        <taxon>Bacillati</taxon>
        <taxon>Actinomycetota</taxon>
        <taxon>Actinomycetes</taxon>
        <taxon>Micromonosporales</taxon>
        <taxon>Micromonosporaceae</taxon>
        <taxon>Paractinoplanes</taxon>
    </lineage>
</organism>
<evidence type="ECO:0000259" key="1">
    <source>
        <dbReference type="Pfam" id="PF00656"/>
    </source>
</evidence>
<feature type="domain" description="Peptidase C14 caspase" evidence="1">
    <location>
        <begin position="10"/>
        <end position="230"/>
    </location>
</feature>
<reference evidence="2 3" key="1">
    <citation type="submission" date="2019-03" db="EMBL/GenBank/DDBJ databases">
        <title>Sequencing the genomes of 1000 actinobacteria strains.</title>
        <authorList>
            <person name="Klenk H.-P."/>
        </authorList>
    </citation>
    <scope>NUCLEOTIDE SEQUENCE [LARGE SCALE GENOMIC DNA]</scope>
    <source>
        <strain evidence="2 3">DSM 43805</strain>
    </source>
</reference>
<sequence length="404" mass="43712">MDVANPTNSRAVLIGSSKFDKLNRLPSVQDNLTDLRRALTDADIWGLPPEHITEFTDETDPQAIIEALRTAASATASDGLLLYYYAGHGLIHAGDLMLALPGTDPRRPDEKTVSYAKLREATEESGTQRMVIIIDCCLAGRGGREVVSAADAASRLKHHDTEDLCLWAAVGANKAATAPAGHRNTAFTGALLDILTAGSALSTPVLTLQAIADEVEGRLTNGGYQRPELRLSNSGGGIPLARNIRINRRHKTGCVLDANNSVTDPELRGVRMLVLRHDETGAIGVRLNRPGEELDPSMRHWRPKITQPPRLYDGGPLARDGFIALVRIKSGAEKPIRYTEIRDNLGSLQLSDAQPEVRERVAEMRIFRGYLGWGPGGLEQLINNGELSVADVSAVRATFTRSAG</sequence>
<dbReference type="Gene3D" id="3.40.1740.10">
    <property type="entry name" value="VC0467-like"/>
    <property type="match status" value="1"/>
</dbReference>
<dbReference type="Proteomes" id="UP000294901">
    <property type="component" value="Unassembled WGS sequence"/>
</dbReference>
<dbReference type="GO" id="GO:0004197">
    <property type="term" value="F:cysteine-type endopeptidase activity"/>
    <property type="evidence" value="ECO:0007669"/>
    <property type="project" value="InterPro"/>
</dbReference>